<dbReference type="Proteomes" id="UP000214603">
    <property type="component" value="Unassembled WGS sequence"/>
</dbReference>
<proteinExistence type="predicted"/>
<name>A0A225MJ40_9BURK</name>
<reference evidence="2" key="1">
    <citation type="submission" date="2017-06" db="EMBL/GenBank/DDBJ databases">
        <title>Herbaspirillum phytohormonus sp. nov., isolated from the root nodule of Robinia pseudoacacia in lead-zinc mine.</title>
        <authorList>
            <person name="Fan M."/>
            <person name="Lin Y."/>
        </authorList>
    </citation>
    <scope>NUCLEOTIDE SEQUENCE [LARGE SCALE GENOMIC DNA]</scope>
    <source>
        <strain evidence="2">SC-089</strain>
    </source>
</reference>
<protein>
    <submittedName>
        <fullName evidence="1">Uncharacterized protein</fullName>
    </submittedName>
</protein>
<comment type="caution">
    <text evidence="1">The sequence shown here is derived from an EMBL/GenBank/DDBJ whole genome shotgun (WGS) entry which is preliminary data.</text>
</comment>
<dbReference type="AlphaFoldDB" id="A0A225MJ40"/>
<evidence type="ECO:0000313" key="1">
    <source>
        <dbReference type="EMBL" id="OWT60343.1"/>
    </source>
</evidence>
<dbReference type="EMBL" id="NJIH01000006">
    <property type="protein sequence ID" value="OWT60343.1"/>
    <property type="molecule type" value="Genomic_DNA"/>
</dbReference>
<accession>A0A225MJ40</accession>
<dbReference type="OrthoDB" id="8640782at2"/>
<organism evidence="1 2">
    <name type="scientific">Candidimonas nitroreducens</name>
    <dbReference type="NCBI Taxonomy" id="683354"/>
    <lineage>
        <taxon>Bacteria</taxon>
        <taxon>Pseudomonadati</taxon>
        <taxon>Pseudomonadota</taxon>
        <taxon>Betaproteobacteria</taxon>
        <taxon>Burkholderiales</taxon>
        <taxon>Alcaligenaceae</taxon>
        <taxon>Candidimonas</taxon>
    </lineage>
</organism>
<sequence>MLLAGCGGCDIMDPSASDSLACMPALAAAIVALPVRPLMDAHEQQEFKSRRPVWHLAAAQKFGELELPAGTTVYLYLNAPEDRTRVTQESMDEIQLPASGMTWRGTKLYGHMLRAEYEQTYWLVRLTENQPVQGWPCARGAATLWNDGNLRGCRLATDHRVSGKLETEPGATVHTLQAGSEILVFADALKYTTDGGRQQRLEHWSHDPQP</sequence>
<dbReference type="RefSeq" id="WP_088603601.1">
    <property type="nucleotide sequence ID" value="NZ_NJIH01000006.1"/>
</dbReference>
<evidence type="ECO:0000313" key="2">
    <source>
        <dbReference type="Proteomes" id="UP000214603"/>
    </source>
</evidence>
<gene>
    <name evidence="1" type="ORF">CEY11_11915</name>
</gene>
<keyword evidence="2" id="KW-1185">Reference proteome</keyword>